<evidence type="ECO:0000256" key="2">
    <source>
        <dbReference type="ARBA" id="ARBA00007441"/>
    </source>
</evidence>
<evidence type="ECO:0000256" key="4">
    <source>
        <dbReference type="ARBA" id="ARBA00022679"/>
    </source>
</evidence>
<dbReference type="InterPro" id="IPR050596">
    <property type="entry name" value="AspAT/PAT-like"/>
</dbReference>
<dbReference type="SUPFAM" id="SSF53383">
    <property type="entry name" value="PLP-dependent transferases"/>
    <property type="match status" value="1"/>
</dbReference>
<sequence>MRHKFIAKRYWKDISTPMGKVDELAKNYNDVINLSLGDPDWTTNKIIIDGAYKDALAGHTKYTEFRGDPELRTEIRKYYKESFNLDLKDEEIFVTASGCLAMYLIMEAILDDGDEVILQAPYFTPYPQQVELARGVPVELPTYEKEDFQIDIDRLESLINERTKALVINTPSNPTGNCLTVDTMKKIADIAERYDLIVISDDIYTAFSYQHPFVPFVSIGNMKSRTCVINSFSKDFTMTGWRIGNIIAPDYIVKTLQSINENVVFTAPSVSQRAAIHALRNRDVIQPPMIDEYKKRVFYAAERINQIPGMHVITPPKGTFYLFINIRETGMDSVEVSNVILQEAHVLTIPGISFGMCGEGYLRIACTVDVDLLKEAFDRIEGVSIFR</sequence>
<dbReference type="GO" id="GO:0030170">
    <property type="term" value="F:pyridoxal phosphate binding"/>
    <property type="evidence" value="ECO:0007669"/>
    <property type="project" value="InterPro"/>
</dbReference>
<dbReference type="InterPro" id="IPR015424">
    <property type="entry name" value="PyrdxlP-dep_Trfase"/>
</dbReference>
<dbReference type="InterPro" id="IPR015422">
    <property type="entry name" value="PyrdxlP-dep_Trfase_small"/>
</dbReference>
<dbReference type="PANTHER" id="PTHR46383">
    <property type="entry name" value="ASPARTATE AMINOTRANSFERASE"/>
    <property type="match status" value="1"/>
</dbReference>
<dbReference type="InterPro" id="IPR004839">
    <property type="entry name" value="Aminotransferase_I/II_large"/>
</dbReference>
<dbReference type="Gene3D" id="3.90.1150.10">
    <property type="entry name" value="Aspartate Aminotransferase, domain 1"/>
    <property type="match status" value="1"/>
</dbReference>
<protein>
    <submittedName>
        <fullName evidence="7">Pyridoxal phosphate-dependent aminotransferase</fullName>
    </submittedName>
</protein>
<keyword evidence="3 7" id="KW-0032">Aminotransferase</keyword>
<dbReference type="Gene3D" id="3.40.640.10">
    <property type="entry name" value="Type I PLP-dependent aspartate aminotransferase-like (Major domain)"/>
    <property type="match status" value="1"/>
</dbReference>
<name>A0A6L5Y507_9FIRM</name>
<reference evidence="7 8" key="1">
    <citation type="submission" date="2019-08" db="EMBL/GenBank/DDBJ databases">
        <title>In-depth cultivation of the pig gut microbiome towards novel bacterial diversity and tailored functional studies.</title>
        <authorList>
            <person name="Wylensek D."/>
            <person name="Hitch T.C.A."/>
            <person name="Clavel T."/>
        </authorList>
    </citation>
    <scope>NUCLEOTIDE SEQUENCE [LARGE SCALE GENOMIC DNA]</scope>
    <source>
        <strain evidence="7 8">WCA-MUC-591-APC-3H</strain>
    </source>
</reference>
<dbReference type="GO" id="GO:0006520">
    <property type="term" value="P:amino acid metabolic process"/>
    <property type="evidence" value="ECO:0007669"/>
    <property type="project" value="InterPro"/>
</dbReference>
<dbReference type="AlphaFoldDB" id="A0A6L5Y507"/>
<comment type="cofactor">
    <cofactor evidence="1">
        <name>pyridoxal 5'-phosphate</name>
        <dbReference type="ChEBI" id="CHEBI:597326"/>
    </cofactor>
</comment>
<feature type="domain" description="Aminotransferase class I/classII large" evidence="6">
    <location>
        <begin position="30"/>
        <end position="380"/>
    </location>
</feature>
<comment type="similarity">
    <text evidence="2">Belongs to the class-I pyridoxal-phosphate-dependent aminotransferase family.</text>
</comment>
<accession>A0A6L5Y507</accession>
<dbReference type="PANTHER" id="PTHR46383:SF1">
    <property type="entry name" value="ASPARTATE AMINOTRANSFERASE"/>
    <property type="match status" value="1"/>
</dbReference>
<organism evidence="7 8">
    <name type="scientific">Hornefia butyriciproducens</name>
    <dbReference type="NCBI Taxonomy" id="2652293"/>
    <lineage>
        <taxon>Bacteria</taxon>
        <taxon>Bacillati</taxon>
        <taxon>Bacillota</taxon>
        <taxon>Clostridia</taxon>
        <taxon>Peptostreptococcales</taxon>
        <taxon>Anaerovoracaceae</taxon>
        <taxon>Hornefia</taxon>
    </lineage>
</organism>
<proteinExistence type="inferred from homology"/>
<gene>
    <name evidence="7" type="ORF">FYJ64_04310</name>
</gene>
<keyword evidence="4 7" id="KW-0808">Transferase</keyword>
<keyword evidence="5" id="KW-0663">Pyridoxal phosphate</keyword>
<evidence type="ECO:0000313" key="7">
    <source>
        <dbReference type="EMBL" id="MST51545.1"/>
    </source>
</evidence>
<dbReference type="FunFam" id="3.40.640.10:FF:000033">
    <property type="entry name" value="Aspartate aminotransferase"/>
    <property type="match status" value="1"/>
</dbReference>
<dbReference type="Pfam" id="PF00155">
    <property type="entry name" value="Aminotran_1_2"/>
    <property type="match status" value="1"/>
</dbReference>
<evidence type="ECO:0000256" key="3">
    <source>
        <dbReference type="ARBA" id="ARBA00022576"/>
    </source>
</evidence>
<comment type="caution">
    <text evidence="7">The sequence shown here is derived from an EMBL/GenBank/DDBJ whole genome shotgun (WGS) entry which is preliminary data.</text>
</comment>
<dbReference type="RefSeq" id="WP_154574012.1">
    <property type="nucleotide sequence ID" value="NZ_VUMZ01000003.1"/>
</dbReference>
<dbReference type="Proteomes" id="UP000474676">
    <property type="component" value="Unassembled WGS sequence"/>
</dbReference>
<evidence type="ECO:0000313" key="8">
    <source>
        <dbReference type="Proteomes" id="UP000474676"/>
    </source>
</evidence>
<dbReference type="InterPro" id="IPR015421">
    <property type="entry name" value="PyrdxlP-dep_Trfase_major"/>
</dbReference>
<dbReference type="GeneID" id="303114539"/>
<dbReference type="NCBIfam" id="NF004975">
    <property type="entry name" value="PRK06348.1"/>
    <property type="match status" value="1"/>
</dbReference>
<keyword evidence="8" id="KW-1185">Reference proteome</keyword>
<dbReference type="GO" id="GO:0008483">
    <property type="term" value="F:transaminase activity"/>
    <property type="evidence" value="ECO:0007669"/>
    <property type="project" value="UniProtKB-KW"/>
</dbReference>
<dbReference type="EMBL" id="VUMZ01000003">
    <property type="protein sequence ID" value="MST51545.1"/>
    <property type="molecule type" value="Genomic_DNA"/>
</dbReference>
<evidence type="ECO:0000256" key="1">
    <source>
        <dbReference type="ARBA" id="ARBA00001933"/>
    </source>
</evidence>
<evidence type="ECO:0000256" key="5">
    <source>
        <dbReference type="ARBA" id="ARBA00022898"/>
    </source>
</evidence>
<evidence type="ECO:0000259" key="6">
    <source>
        <dbReference type="Pfam" id="PF00155"/>
    </source>
</evidence>
<dbReference type="CDD" id="cd00609">
    <property type="entry name" value="AAT_like"/>
    <property type="match status" value="1"/>
</dbReference>